<evidence type="ECO:0000259" key="1">
    <source>
        <dbReference type="PROSITE" id="PS51186"/>
    </source>
</evidence>
<reference evidence="2 3" key="1">
    <citation type="journal article" date="2014" name="PLoS Genet.">
        <title>Phylogenetically driven sequencing of extremely halophilic archaea reveals strategies for static and dynamic osmo-response.</title>
        <authorList>
            <person name="Becker E.A."/>
            <person name="Seitzer P.M."/>
            <person name="Tritt A."/>
            <person name="Larsen D."/>
            <person name="Krusor M."/>
            <person name="Yao A.I."/>
            <person name="Wu D."/>
            <person name="Madern D."/>
            <person name="Eisen J.A."/>
            <person name="Darling A.E."/>
            <person name="Facciotti M.T."/>
        </authorList>
    </citation>
    <scope>NUCLEOTIDE SEQUENCE [LARGE SCALE GENOMIC DNA]</scope>
    <source>
        <strain evidence="3">ATCC 49778 / DSM 6131 / JCM 7785 / NBRC 101032 / NCIMB 13157 / TR-1</strain>
    </source>
</reference>
<dbReference type="PROSITE" id="PS51186">
    <property type="entry name" value="GNAT"/>
    <property type="match status" value="1"/>
</dbReference>
<keyword evidence="3" id="KW-1185">Reference proteome</keyword>
<sequence length="281" mass="31188">MMTILEGATRWGSGEPTTVQDAAVTCSNCGETVFAQTVGDVTCDACDAAFYATDHRSETCSAVECADCGEVISFIQEHRCTIGEWDAYHCHHCTKNIAIDTDNGPQPPEKLLQTDWVLTGQLPDDPGTDVTYGVWMTRPRTAREEFATKVLNAEAKANDSSFHAYVPGETNAHLCFNGEYCIGYITWNYDSDQPELGQLYILPEFRGQGIGSAFVEAWLDDIANSDARFNVNNPNANMFRLLRSIGAIEVTEEGMEFHRCDITGHWFDVPDEWKNQSPSTD</sequence>
<dbReference type="InterPro" id="IPR000182">
    <property type="entry name" value="GNAT_dom"/>
</dbReference>
<protein>
    <recommendedName>
        <fullName evidence="1">N-acetyltransferase domain-containing protein</fullName>
    </recommendedName>
</protein>
<gene>
    <name evidence="2" type="ORF">C444_16888</name>
</gene>
<dbReference type="InterPro" id="IPR016181">
    <property type="entry name" value="Acyl_CoA_acyltransferase"/>
</dbReference>
<organism evidence="2 3">
    <name type="scientific">Haloarcula japonica (strain ATCC 49778 / DSM 6131 / JCM 7785 / NBRC 101032 / NCIMB 13157 / TR-1)</name>
    <dbReference type="NCBI Taxonomy" id="1227453"/>
    <lineage>
        <taxon>Archaea</taxon>
        <taxon>Methanobacteriati</taxon>
        <taxon>Methanobacteriota</taxon>
        <taxon>Stenosarchaea group</taxon>
        <taxon>Halobacteria</taxon>
        <taxon>Halobacteriales</taxon>
        <taxon>Haloarculaceae</taxon>
        <taxon>Haloarcula</taxon>
    </lineage>
</organism>
<name>M0LAU1_HALJT</name>
<dbReference type="EMBL" id="AOLY01000039">
    <property type="protein sequence ID" value="EMA29060.1"/>
    <property type="molecule type" value="Genomic_DNA"/>
</dbReference>
<accession>M0LAU1</accession>
<proteinExistence type="predicted"/>
<dbReference type="CDD" id="cd04301">
    <property type="entry name" value="NAT_SF"/>
    <property type="match status" value="1"/>
</dbReference>
<dbReference type="GO" id="GO:0016747">
    <property type="term" value="F:acyltransferase activity, transferring groups other than amino-acyl groups"/>
    <property type="evidence" value="ECO:0007669"/>
    <property type="project" value="InterPro"/>
</dbReference>
<dbReference type="Gene3D" id="3.40.630.30">
    <property type="match status" value="1"/>
</dbReference>
<dbReference type="AlphaFoldDB" id="M0LAU1"/>
<evidence type="ECO:0000313" key="3">
    <source>
        <dbReference type="Proteomes" id="UP000011524"/>
    </source>
</evidence>
<evidence type="ECO:0000313" key="2">
    <source>
        <dbReference type="EMBL" id="EMA29060.1"/>
    </source>
</evidence>
<dbReference type="Pfam" id="PF00583">
    <property type="entry name" value="Acetyltransf_1"/>
    <property type="match status" value="1"/>
</dbReference>
<dbReference type="SUPFAM" id="SSF55729">
    <property type="entry name" value="Acyl-CoA N-acyltransferases (Nat)"/>
    <property type="match status" value="1"/>
</dbReference>
<comment type="caution">
    <text evidence="2">The sequence shown here is derived from an EMBL/GenBank/DDBJ whole genome shotgun (WGS) entry which is preliminary data.</text>
</comment>
<dbReference type="Proteomes" id="UP000011524">
    <property type="component" value="Unassembled WGS sequence"/>
</dbReference>
<feature type="domain" description="N-acetyltransferase" evidence="1">
    <location>
        <begin position="135"/>
        <end position="276"/>
    </location>
</feature>